<feature type="region of interest" description="Disordered" evidence="1">
    <location>
        <begin position="1"/>
        <end position="20"/>
    </location>
</feature>
<organism evidence="2 3">
    <name type="scientific">Acanthoscelides obtectus</name>
    <name type="common">Bean weevil</name>
    <name type="synonym">Bruchus obtectus</name>
    <dbReference type="NCBI Taxonomy" id="200917"/>
    <lineage>
        <taxon>Eukaryota</taxon>
        <taxon>Metazoa</taxon>
        <taxon>Ecdysozoa</taxon>
        <taxon>Arthropoda</taxon>
        <taxon>Hexapoda</taxon>
        <taxon>Insecta</taxon>
        <taxon>Pterygota</taxon>
        <taxon>Neoptera</taxon>
        <taxon>Endopterygota</taxon>
        <taxon>Coleoptera</taxon>
        <taxon>Polyphaga</taxon>
        <taxon>Cucujiformia</taxon>
        <taxon>Chrysomeloidea</taxon>
        <taxon>Chrysomelidae</taxon>
        <taxon>Bruchinae</taxon>
        <taxon>Bruchini</taxon>
        <taxon>Acanthoscelides</taxon>
    </lineage>
</organism>
<dbReference type="Proteomes" id="UP001152888">
    <property type="component" value="Unassembled WGS sequence"/>
</dbReference>
<protein>
    <submittedName>
        <fullName evidence="2">Uncharacterized protein</fullName>
    </submittedName>
</protein>
<reference evidence="2" key="1">
    <citation type="submission" date="2022-03" db="EMBL/GenBank/DDBJ databases">
        <authorList>
            <person name="Sayadi A."/>
        </authorList>
    </citation>
    <scope>NUCLEOTIDE SEQUENCE</scope>
</reference>
<accession>A0A9P0LLJ3</accession>
<comment type="caution">
    <text evidence="2">The sequence shown here is derived from an EMBL/GenBank/DDBJ whole genome shotgun (WGS) entry which is preliminary data.</text>
</comment>
<proteinExistence type="predicted"/>
<name>A0A9P0LLJ3_ACAOB</name>
<dbReference type="AlphaFoldDB" id="A0A9P0LLJ3"/>
<dbReference type="EMBL" id="CAKOFQ010007280">
    <property type="protein sequence ID" value="CAH1997192.1"/>
    <property type="molecule type" value="Genomic_DNA"/>
</dbReference>
<gene>
    <name evidence="2" type="ORF">ACAOBT_LOCUS23589</name>
</gene>
<evidence type="ECO:0000313" key="3">
    <source>
        <dbReference type="Proteomes" id="UP001152888"/>
    </source>
</evidence>
<keyword evidence="3" id="KW-1185">Reference proteome</keyword>
<evidence type="ECO:0000313" key="2">
    <source>
        <dbReference type="EMBL" id="CAH1997192.1"/>
    </source>
</evidence>
<evidence type="ECO:0000256" key="1">
    <source>
        <dbReference type="SAM" id="MobiDB-lite"/>
    </source>
</evidence>
<sequence length="64" mass="7045">MLSQDSESTTPRTAGQAGYTSGNYSTAAILIRDLATFVFRIVSNIKELTSLIKYEQESKKTLQA</sequence>